<dbReference type="PANTHER" id="PTHR43004">
    <property type="entry name" value="TRK SYSTEM POTASSIUM UPTAKE PROTEIN"/>
    <property type="match status" value="1"/>
</dbReference>
<dbReference type="AlphaFoldDB" id="A0AAD6IMY4"/>
<evidence type="ECO:0000259" key="4">
    <source>
        <dbReference type="Pfam" id="PF01494"/>
    </source>
</evidence>
<dbReference type="Proteomes" id="UP001219568">
    <property type="component" value="Unassembled WGS sequence"/>
</dbReference>
<dbReference type="GO" id="GO:0016709">
    <property type="term" value="F:oxidoreductase activity, acting on paired donors, with incorporation or reduction of molecular oxygen, NAD(P)H as one donor, and incorporation of one atom of oxygen"/>
    <property type="evidence" value="ECO:0007669"/>
    <property type="project" value="UniProtKB-ARBA"/>
</dbReference>
<dbReference type="Pfam" id="PF21274">
    <property type="entry name" value="Rng_hyd_C"/>
    <property type="match status" value="1"/>
</dbReference>
<keyword evidence="6" id="KW-1185">Reference proteome</keyword>
<protein>
    <recommendedName>
        <fullName evidence="4">FAD-binding domain-containing protein</fullName>
    </recommendedName>
</protein>
<dbReference type="SUPFAM" id="SSF51905">
    <property type="entry name" value="FAD/NAD(P)-binding domain"/>
    <property type="match status" value="1"/>
</dbReference>
<accession>A0AAD6IMY4</accession>
<dbReference type="InterPro" id="IPR036188">
    <property type="entry name" value="FAD/NAD-bd_sf"/>
</dbReference>
<comment type="caution">
    <text evidence="5">The sequence shown here is derived from an EMBL/GenBank/DDBJ whole genome shotgun (WGS) entry which is preliminary data.</text>
</comment>
<reference evidence="5" key="2">
    <citation type="submission" date="2023-01" db="EMBL/GenBank/DDBJ databases">
        <authorList>
            <person name="Petersen C."/>
        </authorList>
    </citation>
    <scope>NUCLEOTIDE SEQUENCE</scope>
    <source>
        <strain evidence="5">IBT 15450</strain>
    </source>
</reference>
<dbReference type="InterPro" id="IPR002938">
    <property type="entry name" value="FAD-bd"/>
</dbReference>
<organism evidence="5 6">
    <name type="scientific">Penicillium canescens</name>
    <dbReference type="NCBI Taxonomy" id="5083"/>
    <lineage>
        <taxon>Eukaryota</taxon>
        <taxon>Fungi</taxon>
        <taxon>Dikarya</taxon>
        <taxon>Ascomycota</taxon>
        <taxon>Pezizomycotina</taxon>
        <taxon>Eurotiomycetes</taxon>
        <taxon>Eurotiomycetidae</taxon>
        <taxon>Eurotiales</taxon>
        <taxon>Aspergillaceae</taxon>
        <taxon>Penicillium</taxon>
    </lineage>
</organism>
<name>A0AAD6IMY4_PENCN</name>
<keyword evidence="3" id="KW-0560">Oxidoreductase</keyword>
<dbReference type="Gene3D" id="3.30.9.10">
    <property type="entry name" value="D-Amino Acid Oxidase, subunit A, domain 2"/>
    <property type="match status" value="1"/>
</dbReference>
<dbReference type="GO" id="GO:0071949">
    <property type="term" value="F:FAD binding"/>
    <property type="evidence" value="ECO:0007669"/>
    <property type="project" value="InterPro"/>
</dbReference>
<dbReference type="EMBL" id="JAQJZL010000001">
    <property type="protein sequence ID" value="KAJ6057308.1"/>
    <property type="molecule type" value="Genomic_DNA"/>
</dbReference>
<gene>
    <name evidence="5" type="ORF">N7460_000582</name>
</gene>
<dbReference type="Gene3D" id="3.40.30.120">
    <property type="match status" value="1"/>
</dbReference>
<dbReference type="PRINTS" id="PR00420">
    <property type="entry name" value="RNGMNOXGNASE"/>
</dbReference>
<evidence type="ECO:0000313" key="5">
    <source>
        <dbReference type="EMBL" id="KAJ6057308.1"/>
    </source>
</evidence>
<keyword evidence="2" id="KW-0274">FAD</keyword>
<evidence type="ECO:0000313" key="6">
    <source>
        <dbReference type="Proteomes" id="UP001219568"/>
    </source>
</evidence>
<feature type="domain" description="FAD-binding" evidence="4">
    <location>
        <begin position="7"/>
        <end position="378"/>
    </location>
</feature>
<dbReference type="Pfam" id="PF01494">
    <property type="entry name" value="FAD_binding_3"/>
    <property type="match status" value="1"/>
</dbReference>
<evidence type="ECO:0000256" key="2">
    <source>
        <dbReference type="ARBA" id="ARBA00022827"/>
    </source>
</evidence>
<reference evidence="5" key="1">
    <citation type="journal article" date="2023" name="IMA Fungus">
        <title>Comparative genomic study of the Penicillium genus elucidates a diverse pangenome and 15 lateral gene transfer events.</title>
        <authorList>
            <person name="Petersen C."/>
            <person name="Sorensen T."/>
            <person name="Nielsen M.R."/>
            <person name="Sondergaard T.E."/>
            <person name="Sorensen J.L."/>
            <person name="Fitzpatrick D.A."/>
            <person name="Frisvad J.C."/>
            <person name="Nielsen K.L."/>
        </authorList>
    </citation>
    <scope>NUCLEOTIDE SEQUENCE</scope>
    <source>
        <strain evidence="5">IBT 15450</strain>
    </source>
</reference>
<sequence>MPELERYPVAIIGGGPVGLVSSILLSQQKIPHVLFERYPSTSIHPKACGMNMRTVEIFRQIGIEREVLEQRAPQNTVSRTTWRTTLGPTSREIIGRDAWGGGAYQEECKGSSPCPYVIIPQIRLEPILQRRAIELNPQGIRYGVEVTDTEEDGDRVILTTRDTNGSGICRFEARYVIGADGDRGLTDELGIKWEGERDILDMVSAHFKAPLSAHHPDPRNFITWFIDPLKGGSIRTGYLYHLGPYPVTTETEEWLFACAVNPENVQDFKTEDMVERIHGTLQIPDLDINLISLSHWRVDSIVAEKYRSEKGRIFLVGDAAHRIPPWGALGLNTGIQDAHNLVWKLGLAIRSDKLGRYNALLDTYETERHPIGLRVAQTSLHNLQSHALIMDRALGISPQNNTESNVKAMEEYFIPHSTEGKSRRQAVQNAQNILDIEFHALGAEIGWFYPNIDPETPITSSNHGGQLLPNGELNCLQYHPSLLPGHHLPHIWLEKNGVVRSTRDLIPCDTLLFLISGPYGEATYDGVARVERIGDSGWRDADGMWANLKGHLAGILVRPDGIIAWKADHHSMLDMTGKGLAVVIERLTSGRR</sequence>
<proteinExistence type="predicted"/>
<keyword evidence="1" id="KW-0285">Flavoprotein</keyword>
<dbReference type="Gene3D" id="3.50.50.60">
    <property type="entry name" value="FAD/NAD(P)-binding domain"/>
    <property type="match status" value="1"/>
</dbReference>
<dbReference type="PANTHER" id="PTHR43004:SF8">
    <property type="entry name" value="FAD-BINDING DOMAIN-CONTAINING PROTEIN-RELATED"/>
    <property type="match status" value="1"/>
</dbReference>
<evidence type="ECO:0000256" key="1">
    <source>
        <dbReference type="ARBA" id="ARBA00022630"/>
    </source>
</evidence>
<dbReference type="InterPro" id="IPR050641">
    <property type="entry name" value="RIFMO-like"/>
</dbReference>
<evidence type="ECO:0000256" key="3">
    <source>
        <dbReference type="ARBA" id="ARBA00023002"/>
    </source>
</evidence>